<protein>
    <submittedName>
        <fullName evidence="1">Uncharacterized protein</fullName>
    </submittedName>
</protein>
<evidence type="ECO:0000313" key="1">
    <source>
        <dbReference type="EMBL" id="KAL2048569.1"/>
    </source>
</evidence>
<organism evidence="1 2">
    <name type="scientific">Stereocaulon virgatum</name>
    <dbReference type="NCBI Taxonomy" id="373712"/>
    <lineage>
        <taxon>Eukaryota</taxon>
        <taxon>Fungi</taxon>
        <taxon>Dikarya</taxon>
        <taxon>Ascomycota</taxon>
        <taxon>Pezizomycotina</taxon>
        <taxon>Lecanoromycetes</taxon>
        <taxon>OSLEUM clade</taxon>
        <taxon>Lecanoromycetidae</taxon>
        <taxon>Lecanorales</taxon>
        <taxon>Lecanorineae</taxon>
        <taxon>Stereocaulaceae</taxon>
        <taxon>Stereocaulon</taxon>
    </lineage>
</organism>
<sequence length="149" mass="16730">MRLTRMIENLELKVKSSTCSNLFEPYLFAALQANVAVSSYVRLMQMPSTTLEQYGSNRALVLLAAYAAAVNKSTSVSLFTPVALRASEILSHVTNYDRLIDFALCSDPHVWKETESALYRPTHLPARIHQSPALFHNKSPKHANCHEVR</sequence>
<keyword evidence="2" id="KW-1185">Reference proteome</keyword>
<reference evidence="1 2" key="1">
    <citation type="submission" date="2024-09" db="EMBL/GenBank/DDBJ databases">
        <title>Rethinking Asexuality: The Enigmatic Case of Functional Sexual Genes in Lepraria (Stereocaulaceae).</title>
        <authorList>
            <person name="Doellman M."/>
            <person name="Sun Y."/>
            <person name="Barcenas-Pena A."/>
            <person name="Lumbsch H.T."/>
            <person name="Grewe F."/>
        </authorList>
    </citation>
    <scope>NUCLEOTIDE SEQUENCE [LARGE SCALE GENOMIC DNA]</scope>
    <source>
        <strain evidence="1 2">Mercado 3170</strain>
    </source>
</reference>
<gene>
    <name evidence="1" type="ORF">N7G274_000481</name>
</gene>
<evidence type="ECO:0000313" key="2">
    <source>
        <dbReference type="Proteomes" id="UP001590950"/>
    </source>
</evidence>
<name>A0ABR4AS89_9LECA</name>
<accession>A0ABR4AS89</accession>
<dbReference type="Proteomes" id="UP001590950">
    <property type="component" value="Unassembled WGS sequence"/>
</dbReference>
<dbReference type="EMBL" id="JBEFKJ010000001">
    <property type="protein sequence ID" value="KAL2048569.1"/>
    <property type="molecule type" value="Genomic_DNA"/>
</dbReference>
<proteinExistence type="predicted"/>
<comment type="caution">
    <text evidence="1">The sequence shown here is derived from an EMBL/GenBank/DDBJ whole genome shotgun (WGS) entry which is preliminary data.</text>
</comment>